<dbReference type="NCBIfam" id="TIGR00054">
    <property type="entry name" value="RIP metalloprotease RseP"/>
    <property type="match status" value="1"/>
</dbReference>
<dbReference type="SUPFAM" id="SSF50156">
    <property type="entry name" value="PDZ domain-like"/>
    <property type="match status" value="1"/>
</dbReference>
<feature type="transmembrane region" description="Helical" evidence="11">
    <location>
        <begin position="394"/>
        <end position="413"/>
    </location>
</feature>
<comment type="similarity">
    <text evidence="3 11">Belongs to the peptidase M50B family.</text>
</comment>
<evidence type="ECO:0000256" key="6">
    <source>
        <dbReference type="ARBA" id="ARBA00022801"/>
    </source>
</evidence>
<dbReference type="InterPro" id="IPR004387">
    <property type="entry name" value="Pept_M50_Zn"/>
</dbReference>
<keyword evidence="9 11" id="KW-0482">Metalloprotease</keyword>
<keyword evidence="8 11" id="KW-1133">Transmembrane helix</keyword>
<evidence type="ECO:0000313" key="14">
    <source>
        <dbReference type="Proteomes" id="UP000196074"/>
    </source>
</evidence>
<evidence type="ECO:0000256" key="5">
    <source>
        <dbReference type="ARBA" id="ARBA00022692"/>
    </source>
</evidence>
<evidence type="ECO:0000259" key="12">
    <source>
        <dbReference type="SMART" id="SM00228"/>
    </source>
</evidence>
<evidence type="ECO:0000256" key="9">
    <source>
        <dbReference type="ARBA" id="ARBA00023049"/>
    </source>
</evidence>
<keyword evidence="6 11" id="KW-0378">Hydrolase</keyword>
<comment type="cofactor">
    <cofactor evidence="1 11">
        <name>Zn(2+)</name>
        <dbReference type="ChEBI" id="CHEBI:29105"/>
    </cofactor>
</comment>
<protein>
    <recommendedName>
        <fullName evidence="11">Zinc metalloprotease</fullName>
        <ecNumber evidence="11">3.4.24.-</ecNumber>
    </recommendedName>
</protein>
<dbReference type="InterPro" id="IPR036034">
    <property type="entry name" value="PDZ_sf"/>
</dbReference>
<gene>
    <name evidence="13" type="ORF">B5E88_05765</name>
</gene>
<feature type="domain" description="PDZ" evidence="12">
    <location>
        <begin position="189"/>
        <end position="261"/>
    </location>
</feature>
<sequence length="422" mass="46539">MKSILVFLIIFSVIVIVHEFGHFYFARKSGILVREFSIGMGPKVFAKQGKDGVAYTIRLLPLGGYVRMAGADEGGDLTPGMFISLVVDENNVVHKMNCCEKVELENSIPFEVADSDLEDELYVEGYVNGEDSKLVRFAVDHDATVIESDGTEIRIAPRDVQFQSAKLWQRMLTNFAGPLNNFILTFVLCVILVFMQGGMSDPNTSKLGEIMPDSPASQAGLKQGDEIKTIANKKISNWNDLVDEIQKNPGKSLEVKYTRDGQTKTTTLTPKTVTVNDEKVGQIGITMYKKTGVMTMITGGFEVSINMATQIFQALKSIIVQPDINKLGGPVAIFQQSAQVANEGLITIIAYMALISVNIGIFNLLPIPALDGGKLVLNILEAIRRKPLKPEHEGIITMIGVGMILLLFVLVTWNDIQRMFFR</sequence>
<keyword evidence="11" id="KW-0479">Metal-binding</keyword>
<evidence type="ECO:0000256" key="7">
    <source>
        <dbReference type="ARBA" id="ARBA00022833"/>
    </source>
</evidence>
<dbReference type="CDD" id="cd06163">
    <property type="entry name" value="S2P-M50_PDZ_RseP-like"/>
    <property type="match status" value="1"/>
</dbReference>
<dbReference type="EC" id="3.4.24.-" evidence="11"/>
<evidence type="ECO:0000256" key="1">
    <source>
        <dbReference type="ARBA" id="ARBA00001947"/>
    </source>
</evidence>
<dbReference type="AlphaFoldDB" id="A0A1Y4R088"/>
<dbReference type="InterPro" id="IPR001478">
    <property type="entry name" value="PDZ"/>
</dbReference>
<dbReference type="RefSeq" id="WP_087214528.1">
    <property type="nucleotide sequence ID" value="NZ_JAKYKK010000057.1"/>
</dbReference>
<evidence type="ECO:0000256" key="8">
    <source>
        <dbReference type="ARBA" id="ARBA00022989"/>
    </source>
</evidence>
<name>A0A1Y4R088_9ENTE</name>
<reference evidence="14" key="1">
    <citation type="submission" date="2017-04" db="EMBL/GenBank/DDBJ databases">
        <title>Function of individual gut microbiota members based on whole genome sequencing of pure cultures obtained from chicken caecum.</title>
        <authorList>
            <person name="Medvecky M."/>
            <person name="Cejkova D."/>
            <person name="Polansky O."/>
            <person name="Karasova D."/>
            <person name="Kubasova T."/>
            <person name="Cizek A."/>
            <person name="Rychlik I."/>
        </authorList>
    </citation>
    <scope>NUCLEOTIDE SEQUENCE [LARGE SCALE GENOMIC DNA]</scope>
    <source>
        <strain evidence="14">An144</strain>
    </source>
</reference>
<evidence type="ECO:0000313" key="13">
    <source>
        <dbReference type="EMBL" id="OUQ10531.1"/>
    </source>
</evidence>
<keyword evidence="4 13" id="KW-0645">Protease</keyword>
<dbReference type="GO" id="GO:0046872">
    <property type="term" value="F:metal ion binding"/>
    <property type="evidence" value="ECO:0007669"/>
    <property type="project" value="UniProtKB-KW"/>
</dbReference>
<organism evidence="13 14">
    <name type="scientific">Enterococcus cecorum</name>
    <dbReference type="NCBI Taxonomy" id="44008"/>
    <lineage>
        <taxon>Bacteria</taxon>
        <taxon>Bacillati</taxon>
        <taxon>Bacillota</taxon>
        <taxon>Bacilli</taxon>
        <taxon>Lactobacillales</taxon>
        <taxon>Enterococcaceae</taxon>
        <taxon>Enterococcus</taxon>
    </lineage>
</organism>
<dbReference type="Gene3D" id="2.30.42.10">
    <property type="match status" value="1"/>
</dbReference>
<comment type="subcellular location">
    <subcellularLocation>
        <location evidence="2">Membrane</location>
        <topology evidence="2">Multi-pass membrane protein</topology>
    </subcellularLocation>
</comment>
<evidence type="ECO:0000256" key="4">
    <source>
        <dbReference type="ARBA" id="ARBA00022670"/>
    </source>
</evidence>
<dbReference type="CDD" id="cd23081">
    <property type="entry name" value="cpPDZ_EcRseP-like"/>
    <property type="match status" value="1"/>
</dbReference>
<dbReference type="Pfam" id="PF17820">
    <property type="entry name" value="PDZ_6"/>
    <property type="match status" value="1"/>
</dbReference>
<dbReference type="EMBL" id="NFLC01000009">
    <property type="protein sequence ID" value="OUQ10531.1"/>
    <property type="molecule type" value="Genomic_DNA"/>
</dbReference>
<comment type="caution">
    <text evidence="13">The sequence shown here is derived from an EMBL/GenBank/DDBJ whole genome shotgun (WGS) entry which is preliminary data.</text>
</comment>
<feature type="transmembrane region" description="Helical" evidence="11">
    <location>
        <begin position="179"/>
        <end position="199"/>
    </location>
</feature>
<dbReference type="PANTHER" id="PTHR42837">
    <property type="entry name" value="REGULATOR OF SIGMA-E PROTEASE RSEP"/>
    <property type="match status" value="1"/>
</dbReference>
<accession>A0A1Y4R088</accession>
<feature type="transmembrane region" description="Helical" evidence="11">
    <location>
        <begin position="344"/>
        <end position="365"/>
    </location>
</feature>
<dbReference type="GO" id="GO:0006508">
    <property type="term" value="P:proteolysis"/>
    <property type="evidence" value="ECO:0007669"/>
    <property type="project" value="UniProtKB-KW"/>
</dbReference>
<dbReference type="InterPro" id="IPR008915">
    <property type="entry name" value="Peptidase_M50"/>
</dbReference>
<dbReference type="PANTHER" id="PTHR42837:SF2">
    <property type="entry name" value="MEMBRANE METALLOPROTEASE ARASP2, CHLOROPLASTIC-RELATED"/>
    <property type="match status" value="1"/>
</dbReference>
<keyword evidence="7 11" id="KW-0862">Zinc</keyword>
<evidence type="ECO:0000256" key="3">
    <source>
        <dbReference type="ARBA" id="ARBA00007931"/>
    </source>
</evidence>
<proteinExistence type="inferred from homology"/>
<dbReference type="GO" id="GO:0016020">
    <property type="term" value="C:membrane"/>
    <property type="evidence" value="ECO:0007669"/>
    <property type="project" value="UniProtKB-SubCell"/>
</dbReference>
<evidence type="ECO:0000256" key="10">
    <source>
        <dbReference type="ARBA" id="ARBA00023136"/>
    </source>
</evidence>
<dbReference type="Pfam" id="PF02163">
    <property type="entry name" value="Peptidase_M50"/>
    <property type="match status" value="1"/>
</dbReference>
<feature type="transmembrane region" description="Helical" evidence="11">
    <location>
        <begin position="6"/>
        <end position="25"/>
    </location>
</feature>
<dbReference type="SMART" id="SM00228">
    <property type="entry name" value="PDZ"/>
    <property type="match status" value="1"/>
</dbReference>
<keyword evidence="10 11" id="KW-0472">Membrane</keyword>
<evidence type="ECO:0000256" key="2">
    <source>
        <dbReference type="ARBA" id="ARBA00004141"/>
    </source>
</evidence>
<evidence type="ECO:0000256" key="11">
    <source>
        <dbReference type="RuleBase" id="RU362031"/>
    </source>
</evidence>
<dbReference type="Proteomes" id="UP000196074">
    <property type="component" value="Unassembled WGS sequence"/>
</dbReference>
<dbReference type="GO" id="GO:0004222">
    <property type="term" value="F:metalloendopeptidase activity"/>
    <property type="evidence" value="ECO:0007669"/>
    <property type="project" value="InterPro"/>
</dbReference>
<dbReference type="InterPro" id="IPR041489">
    <property type="entry name" value="PDZ_6"/>
</dbReference>
<keyword evidence="5 11" id="KW-0812">Transmembrane</keyword>